<dbReference type="VEuPathDB" id="FungiDB:PV09_00167"/>
<dbReference type="AlphaFoldDB" id="A0A0D1Y2G0"/>
<feature type="region of interest" description="Disordered" evidence="1">
    <location>
        <begin position="664"/>
        <end position="727"/>
    </location>
</feature>
<gene>
    <name evidence="2" type="ORF">PV09_00167</name>
</gene>
<dbReference type="RefSeq" id="XP_016219110.1">
    <property type="nucleotide sequence ID" value="XM_016352853.1"/>
</dbReference>
<feature type="compositionally biased region" description="Basic and acidic residues" evidence="1">
    <location>
        <begin position="689"/>
        <end position="703"/>
    </location>
</feature>
<protein>
    <submittedName>
        <fullName evidence="2">Uncharacterized protein</fullName>
    </submittedName>
</protein>
<evidence type="ECO:0000313" key="2">
    <source>
        <dbReference type="EMBL" id="KIW09241.1"/>
    </source>
</evidence>
<evidence type="ECO:0000256" key="1">
    <source>
        <dbReference type="SAM" id="MobiDB-lite"/>
    </source>
</evidence>
<dbReference type="InParanoid" id="A0A0D1Y2G0"/>
<feature type="region of interest" description="Disordered" evidence="1">
    <location>
        <begin position="144"/>
        <end position="163"/>
    </location>
</feature>
<reference evidence="2 3" key="1">
    <citation type="submission" date="2015-01" db="EMBL/GenBank/DDBJ databases">
        <title>The Genome Sequence of Ochroconis gallopava CBS43764.</title>
        <authorList>
            <consortium name="The Broad Institute Genomics Platform"/>
            <person name="Cuomo C."/>
            <person name="de Hoog S."/>
            <person name="Gorbushina A."/>
            <person name="Stielow B."/>
            <person name="Teixiera M."/>
            <person name="Abouelleil A."/>
            <person name="Chapman S.B."/>
            <person name="Priest M."/>
            <person name="Young S.K."/>
            <person name="Wortman J."/>
            <person name="Nusbaum C."/>
            <person name="Birren B."/>
        </authorList>
    </citation>
    <scope>NUCLEOTIDE SEQUENCE [LARGE SCALE GENOMIC DNA]</scope>
    <source>
        <strain evidence="2 3">CBS 43764</strain>
    </source>
</reference>
<feature type="region of interest" description="Disordered" evidence="1">
    <location>
        <begin position="114"/>
        <end position="134"/>
    </location>
</feature>
<feature type="compositionally biased region" description="Polar residues" evidence="1">
    <location>
        <begin position="150"/>
        <end position="162"/>
    </location>
</feature>
<feature type="compositionally biased region" description="Polar residues" evidence="1">
    <location>
        <begin position="24"/>
        <end position="53"/>
    </location>
</feature>
<dbReference type="OrthoDB" id="5350396at2759"/>
<dbReference type="Proteomes" id="UP000053259">
    <property type="component" value="Unassembled WGS sequence"/>
</dbReference>
<dbReference type="GeneID" id="27308140"/>
<feature type="region of interest" description="Disordered" evidence="1">
    <location>
        <begin position="1"/>
        <end position="79"/>
    </location>
</feature>
<organism evidence="2 3">
    <name type="scientific">Verruconis gallopava</name>
    <dbReference type="NCBI Taxonomy" id="253628"/>
    <lineage>
        <taxon>Eukaryota</taxon>
        <taxon>Fungi</taxon>
        <taxon>Dikarya</taxon>
        <taxon>Ascomycota</taxon>
        <taxon>Pezizomycotina</taxon>
        <taxon>Dothideomycetes</taxon>
        <taxon>Pleosporomycetidae</taxon>
        <taxon>Venturiales</taxon>
        <taxon>Sympoventuriaceae</taxon>
        <taxon>Verruconis</taxon>
    </lineage>
</organism>
<feature type="compositionally biased region" description="Polar residues" evidence="1">
    <location>
        <begin position="1"/>
        <end position="12"/>
    </location>
</feature>
<keyword evidence="3" id="KW-1185">Reference proteome</keyword>
<dbReference type="HOGENOM" id="CLU_369271_0_0_1"/>
<proteinExistence type="predicted"/>
<sequence length="754" mass="84220">MSKQNSTGNRSITDWFKPNPTIAAASQRSSELTPRNVPYSVTTRTDALNSQDHPSVKRQRLSSEGRWLSPSPPSSPSTLVASSAEAVDGAASALTDANVSFASIRSNTSSKRITVSNGEEVVRGSDTETDDDLEDLDAILNKGRLKPKPLTTTSHSNESTVPANVVPRPQEKKRIHKFNLGALVEEKRRQTAMEVRIAEAQANLHEAGVSEDAVRGTKDMTPKKETIKAVLAESNDAEDGSKARRVMDALQRTEAFEREDVWHFFEDRPPQNKPRNPFPKISHPNAMLQMILNDPQRRQQAFASGFIQRIAEKIPLPEELLSWLMIEVCRESRDVLVFAYIETLSQAARPSSALLSEESLKRCFQALGVRSEALDFQRPVQHTRELKKKQSSVAGSNIVFFVHLLQKLCVRLPLPSKDLAAHFLIRSSFDQSILSCSQARFHIERCFRDLLDAFAEGPELDEAFSRILNSTFESVQAPSLRQQLLAALPASSFRAHHFRRLLAVAFALDKRKFLKSSLHNPALTARMLLLFEASSPLRVTSSTDYSELRARLSMLDVAIDVGFSDFAFLDQETGGDSSDRRQVEKKFNQGIDRLANAVRDLTARIVDAGAAHMSRTEAKILAERVAQRLEFGVRTRERPPKDWFCEIDRMNKMAFMKGWMGKNEETAPEAGVPQANEDRTKVEASVPPKPDDDGPKEPSDPKNDLSNQKRNVLDVQALEEPPQGTFPAHQMAIRSTTAVAAAKKRKNRMLVVRF</sequence>
<name>A0A0D1Y2G0_9PEZI</name>
<dbReference type="STRING" id="253628.A0A0D1Y2G0"/>
<evidence type="ECO:0000313" key="3">
    <source>
        <dbReference type="Proteomes" id="UP000053259"/>
    </source>
</evidence>
<dbReference type="EMBL" id="KN847529">
    <property type="protein sequence ID" value="KIW09241.1"/>
    <property type="molecule type" value="Genomic_DNA"/>
</dbReference>
<accession>A0A0D1Y2G0</accession>